<gene>
    <name evidence="2" type="ORF">RGF97_06360</name>
</gene>
<feature type="region of interest" description="Disordered" evidence="1">
    <location>
        <begin position="1"/>
        <end position="79"/>
    </location>
</feature>
<reference evidence="2 3" key="1">
    <citation type="submission" date="2023-09" db="EMBL/GenBank/DDBJ databases">
        <title>Complete genome of Streptomyces roseicoloratus T14.</title>
        <authorList>
            <person name="Bashizi T."/>
            <person name="Kim M.-J."/>
            <person name="Lee G."/>
            <person name="Tagele S.B."/>
            <person name="Shin J.-H."/>
        </authorList>
    </citation>
    <scope>NUCLEOTIDE SEQUENCE [LARGE SCALE GENOMIC DNA]</scope>
    <source>
        <strain evidence="2 3">T14</strain>
    </source>
</reference>
<dbReference type="Proteomes" id="UP001250858">
    <property type="component" value="Chromosome"/>
</dbReference>
<evidence type="ECO:0000313" key="3">
    <source>
        <dbReference type="Proteomes" id="UP001250858"/>
    </source>
</evidence>
<organism evidence="2 3">
    <name type="scientific">Streptomyces roseicoloratus</name>
    <dbReference type="NCBI Taxonomy" id="2508722"/>
    <lineage>
        <taxon>Bacteria</taxon>
        <taxon>Bacillati</taxon>
        <taxon>Actinomycetota</taxon>
        <taxon>Actinomycetes</taxon>
        <taxon>Kitasatosporales</taxon>
        <taxon>Streptomycetaceae</taxon>
        <taxon>Streptomyces</taxon>
    </lineage>
</organism>
<accession>A0ABY9RSU6</accession>
<protein>
    <submittedName>
        <fullName evidence="2">Uncharacterized protein</fullName>
    </submittedName>
</protein>
<sequence length="79" mass="8041">MQLAHPQEALQAGPVRADGLGDLVGGAPPVADRVGDPQLGHPAGHQAGGPLERPQFLQRAQRAEGAVPSGRGHQCPPST</sequence>
<evidence type="ECO:0000256" key="1">
    <source>
        <dbReference type="SAM" id="MobiDB-lite"/>
    </source>
</evidence>
<keyword evidence="3" id="KW-1185">Reference proteome</keyword>
<evidence type="ECO:0000313" key="2">
    <source>
        <dbReference type="EMBL" id="WMX44551.1"/>
    </source>
</evidence>
<dbReference type="EMBL" id="CP133762">
    <property type="protein sequence ID" value="WMX44551.1"/>
    <property type="molecule type" value="Genomic_DNA"/>
</dbReference>
<name>A0ABY9RSU6_9ACTN</name>
<proteinExistence type="predicted"/>
<dbReference type="RefSeq" id="WP_309548075.1">
    <property type="nucleotide sequence ID" value="NZ_CP133762.1"/>
</dbReference>